<sequence length="456" mass="52965">MSGKNNQDQPFIKDLDKLFDKEYKNVLKKNKQQKSPSYRPTASSSFYSGGHDYDDHGTGCFPSMTNIFGSPTYADKVITYVPDNKNYGPGYNLLDKEKAKAFKVEEERRERELYNKTLQMVQTSGATQSRTETEWQTKNQLKESIKTSLQEQLFRIIHTELYSLEQVLTIKTALGDYETRTGTTIFDMGQISDLQHRDPNDTSKLVLYVAKIMEYSVNQINWLKLFEFFGEHIRRIELELTNIVHMTIYNQDKHDRDSESSFVHDALQGELVCTRIRGDGNCLWNSVSTALYGNYSRMESLRLLTATTLVKHRELFENYLDEQKRKFGYNHELSFDGLIRAAMDLQVWGDELHVMALSLALHKPIYSYGSLRLAFDPKFPRHYSELKEAYEQQSIQNHFRYIADEADVGAQPILLYYNGRDHYSVVLPVRDDVVALVPQMQILEPIFKRELKNTGN</sequence>
<gene>
    <name evidence="2" type="ORF">ONB1V03_LOCUS8874</name>
</gene>
<dbReference type="EMBL" id="OC920102">
    <property type="protein sequence ID" value="CAD7652209.1"/>
    <property type="molecule type" value="Genomic_DNA"/>
</dbReference>
<evidence type="ECO:0000313" key="3">
    <source>
        <dbReference type="Proteomes" id="UP000728032"/>
    </source>
</evidence>
<proteinExistence type="predicted"/>
<dbReference type="PROSITE" id="PS50802">
    <property type="entry name" value="OTU"/>
    <property type="match status" value="1"/>
</dbReference>
<dbReference type="Gene3D" id="3.90.70.80">
    <property type="match status" value="1"/>
</dbReference>
<dbReference type="InterPro" id="IPR003323">
    <property type="entry name" value="OTU_dom"/>
</dbReference>
<reference evidence="2" key="1">
    <citation type="submission" date="2020-11" db="EMBL/GenBank/DDBJ databases">
        <authorList>
            <person name="Tran Van P."/>
        </authorList>
    </citation>
    <scope>NUCLEOTIDE SEQUENCE</scope>
</reference>
<dbReference type="Proteomes" id="UP000728032">
    <property type="component" value="Unassembled WGS sequence"/>
</dbReference>
<dbReference type="EMBL" id="CAJPVJ010005277">
    <property type="protein sequence ID" value="CAG2169396.1"/>
    <property type="molecule type" value="Genomic_DNA"/>
</dbReference>
<organism evidence="2">
    <name type="scientific">Oppiella nova</name>
    <dbReference type="NCBI Taxonomy" id="334625"/>
    <lineage>
        <taxon>Eukaryota</taxon>
        <taxon>Metazoa</taxon>
        <taxon>Ecdysozoa</taxon>
        <taxon>Arthropoda</taxon>
        <taxon>Chelicerata</taxon>
        <taxon>Arachnida</taxon>
        <taxon>Acari</taxon>
        <taxon>Acariformes</taxon>
        <taxon>Sarcoptiformes</taxon>
        <taxon>Oribatida</taxon>
        <taxon>Brachypylina</taxon>
        <taxon>Oppioidea</taxon>
        <taxon>Oppiidae</taxon>
        <taxon>Oppiella</taxon>
    </lineage>
</organism>
<dbReference type="SUPFAM" id="SSF54001">
    <property type="entry name" value="Cysteine proteinases"/>
    <property type="match status" value="1"/>
</dbReference>
<evidence type="ECO:0000259" key="1">
    <source>
        <dbReference type="PROSITE" id="PS50802"/>
    </source>
</evidence>
<feature type="domain" description="OTU" evidence="1">
    <location>
        <begin position="271"/>
        <end position="429"/>
    </location>
</feature>
<protein>
    <recommendedName>
        <fullName evidence="1">OTU domain-containing protein</fullName>
    </recommendedName>
</protein>
<dbReference type="Pfam" id="PF02338">
    <property type="entry name" value="OTU"/>
    <property type="match status" value="1"/>
</dbReference>
<dbReference type="InterPro" id="IPR038765">
    <property type="entry name" value="Papain-like_cys_pep_sf"/>
</dbReference>
<dbReference type="OrthoDB" id="409956at2759"/>
<dbReference type="AlphaFoldDB" id="A0A7R9M4P0"/>
<dbReference type="GO" id="GO:0016579">
    <property type="term" value="P:protein deubiquitination"/>
    <property type="evidence" value="ECO:0007669"/>
    <property type="project" value="TreeGrafter"/>
</dbReference>
<dbReference type="PANTHER" id="PTHR12419:SF8">
    <property type="entry name" value="OVARIAN TUMOR DOMAIN-CONTAINING DEUBIQUITINATING ENZYME 4"/>
    <property type="match status" value="1"/>
</dbReference>
<dbReference type="GO" id="GO:0004843">
    <property type="term" value="F:cysteine-type deubiquitinase activity"/>
    <property type="evidence" value="ECO:0007669"/>
    <property type="project" value="TreeGrafter"/>
</dbReference>
<keyword evidence="3" id="KW-1185">Reference proteome</keyword>
<dbReference type="CDD" id="cd22744">
    <property type="entry name" value="OTU"/>
    <property type="match status" value="1"/>
</dbReference>
<evidence type="ECO:0000313" key="2">
    <source>
        <dbReference type="EMBL" id="CAD7652209.1"/>
    </source>
</evidence>
<dbReference type="InterPro" id="IPR050704">
    <property type="entry name" value="Peptidase_C85-like"/>
</dbReference>
<name>A0A7R9M4P0_9ACAR</name>
<accession>A0A7R9M4P0</accession>
<dbReference type="PANTHER" id="PTHR12419">
    <property type="entry name" value="OTU DOMAIN CONTAINING PROTEIN"/>
    <property type="match status" value="1"/>
</dbReference>